<dbReference type="InterPro" id="IPR006371">
    <property type="entry name" value="Polyprenyltransferase_UbiA-li"/>
</dbReference>
<dbReference type="EC" id="2.5.1.39" evidence="11"/>
<dbReference type="STRING" id="638303.Thal_1005"/>
<evidence type="ECO:0000256" key="7">
    <source>
        <dbReference type="ARBA" id="ARBA00022688"/>
    </source>
</evidence>
<dbReference type="GO" id="GO:0006744">
    <property type="term" value="P:ubiquinone biosynthetic process"/>
    <property type="evidence" value="ECO:0007669"/>
    <property type="project" value="UniProtKB-KW"/>
</dbReference>
<dbReference type="FunFam" id="1.10.357.140:FF:000008">
    <property type="entry name" value="4-hydroxybenzoate octaprenyltransferase"/>
    <property type="match status" value="1"/>
</dbReference>
<dbReference type="eggNOG" id="COG0382">
    <property type="taxonomic scope" value="Bacteria"/>
</dbReference>
<accession>D3SLK7</accession>
<reference evidence="14" key="1">
    <citation type="journal article" date="2010" name="Stand. Genomic Sci.">
        <title>Complete genome sequence of Thermocrinis albus type strain (HI 11/12T).</title>
        <authorList>
            <person name="Wirth R."/>
            <person name="Sikorski J."/>
            <person name="Brambilla E."/>
            <person name="Misra M."/>
            <person name="Lapidus A."/>
            <person name="Copeland A."/>
            <person name="Nolan M."/>
            <person name="Lucas S."/>
            <person name="Chen F."/>
            <person name="Tice H."/>
            <person name="Cheng J.F."/>
            <person name="Han C."/>
            <person name="Detter J.C."/>
            <person name="Tapia R."/>
            <person name="Bruce D."/>
            <person name="Goodwin L."/>
            <person name="Pitluck S."/>
            <person name="Pati A."/>
            <person name="Anderson I."/>
            <person name="Ivanova N."/>
            <person name="Mavromatis K."/>
            <person name="Mikhailova N."/>
            <person name="Chen A."/>
            <person name="Palaniappan K."/>
            <person name="Bilek Y."/>
            <person name="Hader T."/>
            <person name="Land M."/>
            <person name="Hauser L."/>
            <person name="Chang Y.J."/>
            <person name="Jeffries C.D."/>
            <person name="Tindall B.J."/>
            <person name="Rohde M."/>
            <person name="Goker M."/>
            <person name="Bristow J."/>
            <person name="Eisen J.A."/>
            <person name="Markowitz V."/>
            <person name="Hugenholtz P."/>
            <person name="Kyrpides N.C."/>
            <person name="Klenk H.P."/>
        </authorList>
    </citation>
    <scope>NUCLEOTIDE SEQUENCE [LARGE SCALE GENOMIC DNA]</scope>
    <source>
        <strain evidence="14">DSM 14484 / JCM 11386 / HI 11/12</strain>
    </source>
</reference>
<dbReference type="Proteomes" id="UP000002043">
    <property type="component" value="Chromosome"/>
</dbReference>
<keyword evidence="9 12" id="KW-1133">Transmembrane helix</keyword>
<evidence type="ECO:0000256" key="8">
    <source>
        <dbReference type="ARBA" id="ARBA00022692"/>
    </source>
</evidence>
<evidence type="ECO:0000313" key="13">
    <source>
        <dbReference type="EMBL" id="ADC89637.1"/>
    </source>
</evidence>
<feature type="transmembrane region" description="Helical" evidence="12">
    <location>
        <begin position="12"/>
        <end position="31"/>
    </location>
</feature>
<keyword evidence="7" id="KW-0831">Ubiquinone biosynthesis</keyword>
<feature type="transmembrane region" description="Helical" evidence="12">
    <location>
        <begin position="129"/>
        <end position="148"/>
    </location>
</feature>
<feature type="transmembrane region" description="Helical" evidence="12">
    <location>
        <begin position="90"/>
        <end position="123"/>
    </location>
</feature>
<keyword evidence="10 12" id="KW-0472">Membrane</keyword>
<dbReference type="CDD" id="cd13959">
    <property type="entry name" value="PT_UbiA_COQ2"/>
    <property type="match status" value="1"/>
</dbReference>
<dbReference type="HOGENOM" id="CLU_034879_5_1_0"/>
<dbReference type="Gene3D" id="1.20.120.1780">
    <property type="entry name" value="UbiA prenyltransferase"/>
    <property type="match status" value="1"/>
</dbReference>
<dbReference type="GO" id="GO:0005886">
    <property type="term" value="C:plasma membrane"/>
    <property type="evidence" value="ECO:0007669"/>
    <property type="project" value="TreeGrafter"/>
</dbReference>
<dbReference type="Pfam" id="PF01040">
    <property type="entry name" value="UbiA"/>
    <property type="match status" value="1"/>
</dbReference>
<evidence type="ECO:0000256" key="6">
    <source>
        <dbReference type="ARBA" id="ARBA00022679"/>
    </source>
</evidence>
<evidence type="ECO:0000256" key="9">
    <source>
        <dbReference type="ARBA" id="ARBA00022989"/>
    </source>
</evidence>
<keyword evidence="8 12" id="KW-0812">Transmembrane</keyword>
<sequence>MDKLSLYAKLLKLEHTFFALPFLLSSVVILYQETPPFGKMFWLLVAFVAARTAGMAFNRWIDLPIDKANPRTSIWPHATGHVKEQEIRQIALVSSLVFVLSSLMINWLAFFLSPFVLFLLWFYPYAKRVTYYPHFVLGLVYFLIPVAVDVALNTRVSWTALVLGTAMALWVSGFDILYSLQDYDFDRQYGVKSLAVKYGIGKALKVARLLHIGTFLSLLLLVLLVDFFGFLYVVGLFFIALLLVYEHSLVKESDLSHLNRAFFTVNAWVSLLYFLVVLISKVTDL</sequence>
<keyword evidence="4" id="KW-1003">Cell membrane</keyword>
<evidence type="ECO:0000256" key="3">
    <source>
        <dbReference type="ARBA" id="ARBA00005985"/>
    </source>
</evidence>
<evidence type="ECO:0000256" key="1">
    <source>
        <dbReference type="ARBA" id="ARBA00001946"/>
    </source>
</evidence>
<dbReference type="KEGG" id="tal:Thal_1005"/>
<keyword evidence="6 13" id="KW-0808">Transferase</keyword>
<evidence type="ECO:0000313" key="14">
    <source>
        <dbReference type="Proteomes" id="UP000002043"/>
    </source>
</evidence>
<comment type="subcellular location">
    <subcellularLocation>
        <location evidence="2">Membrane</location>
        <topology evidence="2">Multi-pass membrane protein</topology>
    </subcellularLocation>
</comment>
<feature type="transmembrane region" description="Helical" evidence="12">
    <location>
        <begin position="218"/>
        <end position="245"/>
    </location>
</feature>
<feature type="transmembrane region" description="Helical" evidence="12">
    <location>
        <begin position="37"/>
        <end position="57"/>
    </location>
</feature>
<evidence type="ECO:0000256" key="4">
    <source>
        <dbReference type="ARBA" id="ARBA00022475"/>
    </source>
</evidence>
<evidence type="ECO:0000256" key="10">
    <source>
        <dbReference type="ARBA" id="ARBA00023136"/>
    </source>
</evidence>
<evidence type="ECO:0000256" key="12">
    <source>
        <dbReference type="SAM" id="Phobius"/>
    </source>
</evidence>
<dbReference type="OrthoDB" id="9782418at2"/>
<keyword evidence="5" id="KW-0997">Cell inner membrane</keyword>
<dbReference type="PANTHER" id="PTHR11048">
    <property type="entry name" value="PRENYLTRANSFERASES"/>
    <property type="match status" value="1"/>
</dbReference>
<dbReference type="AlphaFoldDB" id="D3SLK7"/>
<dbReference type="RefSeq" id="WP_012992043.1">
    <property type="nucleotide sequence ID" value="NC_013894.1"/>
</dbReference>
<dbReference type="FunFam" id="1.20.120.1780:FF:000001">
    <property type="entry name" value="4-hydroxybenzoate octaprenyltransferase"/>
    <property type="match status" value="1"/>
</dbReference>
<keyword evidence="14" id="KW-1185">Reference proteome</keyword>
<dbReference type="GO" id="GO:0008412">
    <property type="term" value="F:4-hydroxybenzoate polyprenyltransferase activity"/>
    <property type="evidence" value="ECO:0007669"/>
    <property type="project" value="UniProtKB-EC"/>
</dbReference>
<proteinExistence type="inferred from homology"/>
<feature type="transmembrane region" description="Helical" evidence="12">
    <location>
        <begin position="257"/>
        <end position="279"/>
    </location>
</feature>
<organism evidence="13 14">
    <name type="scientific">Thermocrinis albus (strain DSM 14484 / JCM 11386 / HI 11/12)</name>
    <dbReference type="NCBI Taxonomy" id="638303"/>
    <lineage>
        <taxon>Bacteria</taxon>
        <taxon>Pseudomonadati</taxon>
        <taxon>Aquificota</taxon>
        <taxon>Aquificia</taxon>
        <taxon>Aquificales</taxon>
        <taxon>Aquificaceae</taxon>
        <taxon>Thermocrinis</taxon>
    </lineage>
</organism>
<evidence type="ECO:0000256" key="11">
    <source>
        <dbReference type="ARBA" id="ARBA00034524"/>
    </source>
</evidence>
<dbReference type="InterPro" id="IPR000537">
    <property type="entry name" value="UbiA_prenyltransferase"/>
</dbReference>
<dbReference type="Gene3D" id="1.10.357.140">
    <property type="entry name" value="UbiA prenyltransferase"/>
    <property type="match status" value="1"/>
</dbReference>
<protein>
    <recommendedName>
        <fullName evidence="11">4-hydroxybenzoate polyprenyltransferase</fullName>
        <ecNumber evidence="11">2.5.1.39</ecNumber>
    </recommendedName>
</protein>
<feature type="transmembrane region" description="Helical" evidence="12">
    <location>
        <begin position="160"/>
        <end position="180"/>
    </location>
</feature>
<dbReference type="NCBIfam" id="TIGR01475">
    <property type="entry name" value="ubiA_other"/>
    <property type="match status" value="1"/>
</dbReference>
<dbReference type="InterPro" id="IPR039653">
    <property type="entry name" value="Prenyltransferase"/>
</dbReference>
<dbReference type="InterPro" id="IPR044878">
    <property type="entry name" value="UbiA_sf"/>
</dbReference>
<gene>
    <name evidence="13" type="ordered locus">Thal_1005</name>
</gene>
<evidence type="ECO:0000256" key="5">
    <source>
        <dbReference type="ARBA" id="ARBA00022519"/>
    </source>
</evidence>
<dbReference type="EMBL" id="CP001931">
    <property type="protein sequence ID" value="ADC89637.1"/>
    <property type="molecule type" value="Genomic_DNA"/>
</dbReference>
<comment type="cofactor">
    <cofactor evidence="1">
        <name>Mg(2+)</name>
        <dbReference type="ChEBI" id="CHEBI:18420"/>
    </cofactor>
</comment>
<dbReference type="PANTHER" id="PTHR11048:SF28">
    <property type="entry name" value="4-HYDROXYBENZOATE POLYPRENYLTRANSFERASE, MITOCHONDRIAL"/>
    <property type="match status" value="1"/>
</dbReference>
<comment type="similarity">
    <text evidence="3">Belongs to the UbiA prenyltransferase family.</text>
</comment>
<name>D3SLK7_THEAH</name>
<evidence type="ECO:0000256" key="2">
    <source>
        <dbReference type="ARBA" id="ARBA00004141"/>
    </source>
</evidence>